<comment type="caution">
    <text evidence="3">The sequence shown here is derived from an EMBL/GenBank/DDBJ whole genome shotgun (WGS) entry which is preliminary data.</text>
</comment>
<evidence type="ECO:0000256" key="1">
    <source>
        <dbReference type="SAM" id="Coils"/>
    </source>
</evidence>
<dbReference type="RefSeq" id="WP_208150743.1">
    <property type="nucleotide sequence ID" value="NZ_JAGETV010000027.1"/>
</dbReference>
<protein>
    <submittedName>
        <fullName evidence="3">Uncharacterized protein</fullName>
    </submittedName>
</protein>
<feature type="coiled-coil region" evidence="1">
    <location>
        <begin position="412"/>
        <end position="443"/>
    </location>
</feature>
<feature type="compositionally biased region" description="Acidic residues" evidence="2">
    <location>
        <begin position="192"/>
        <end position="213"/>
    </location>
</feature>
<feature type="compositionally biased region" description="Acidic residues" evidence="2">
    <location>
        <begin position="168"/>
        <end position="182"/>
    </location>
</feature>
<keyword evidence="4" id="KW-1185">Reference proteome</keyword>
<keyword evidence="1" id="KW-0175">Coiled coil</keyword>
<feature type="region of interest" description="Disordered" evidence="2">
    <location>
        <begin position="168"/>
        <end position="309"/>
    </location>
</feature>
<evidence type="ECO:0000256" key="2">
    <source>
        <dbReference type="SAM" id="MobiDB-lite"/>
    </source>
</evidence>
<reference evidence="3 4" key="1">
    <citation type="submission" date="2021-03" db="EMBL/GenBank/DDBJ databases">
        <title>Thiomicrorhabdus sp.nov.,novel sulfur-oxidizing bacteria isolated from coastal sediment.</title>
        <authorList>
            <person name="Liu X."/>
        </authorList>
    </citation>
    <scope>NUCLEOTIDE SEQUENCE [LARGE SCALE GENOMIC DNA]</scope>
    <source>
        <strain evidence="3 4">6S2-11</strain>
    </source>
</reference>
<gene>
    <name evidence="3" type="ORF">J3998_11135</name>
</gene>
<feature type="compositionally biased region" description="Acidic residues" evidence="2">
    <location>
        <begin position="266"/>
        <end position="277"/>
    </location>
</feature>
<accession>A0ABS3Q7M4</accession>
<proteinExistence type="predicted"/>
<dbReference type="Proteomes" id="UP000664835">
    <property type="component" value="Unassembled WGS sequence"/>
</dbReference>
<sequence>MSTIDKEKDDLATQQMVEMMQDTDENSTEQSNDFDVDALLNEIDDIESVAEPESVQLIDTDEEKIDSHTLEDIPTSDDELNDAMQDMAAALDSSSEEQALADNEQLLNDIPADQLTDDFVDELVMNDSEPSEMPVEVDITELNDDEPAESDLDIVDDLQSVDELLIDETPEEEDPTEIEEVSVTDSISEQLTEADEPAIDLDSEPEINIDFDPELAQKMLSASQENADNLEIEEASTQEIKPTELDSDDINDESMAESSDVKESGDLDMLDELDDLVDSATQREVTNTVTATEAQPEQSIPEEELDTDPNMTPEKRQLLQLVDETNQSVDTMSTSIELEEQSHEIIEQLSTTAKMTTKVALSTAEKAQHATENAQQAIEKTFAAIERARQITQQAKYQIDMQTLKSYDDKQLDAVLSQLQQRNLELQQTNNELAERVAKLYQS</sequence>
<organism evidence="3 4">
    <name type="scientific">Thiomicrorhabdus marina</name>
    <dbReference type="NCBI Taxonomy" id="2818442"/>
    <lineage>
        <taxon>Bacteria</taxon>
        <taxon>Pseudomonadati</taxon>
        <taxon>Pseudomonadota</taxon>
        <taxon>Gammaproteobacteria</taxon>
        <taxon>Thiotrichales</taxon>
        <taxon>Piscirickettsiaceae</taxon>
        <taxon>Thiomicrorhabdus</taxon>
    </lineage>
</organism>
<feature type="region of interest" description="Disordered" evidence="2">
    <location>
        <begin position="56"/>
        <end position="77"/>
    </location>
</feature>
<evidence type="ECO:0000313" key="4">
    <source>
        <dbReference type="Proteomes" id="UP000664835"/>
    </source>
</evidence>
<evidence type="ECO:0000313" key="3">
    <source>
        <dbReference type="EMBL" id="MBO1928128.1"/>
    </source>
</evidence>
<dbReference type="EMBL" id="JAGETV010000027">
    <property type="protein sequence ID" value="MBO1928128.1"/>
    <property type="molecule type" value="Genomic_DNA"/>
</dbReference>
<name>A0ABS3Q7M4_9GAMM</name>
<feature type="compositionally biased region" description="Polar residues" evidence="2">
    <location>
        <begin position="279"/>
        <end position="298"/>
    </location>
</feature>
<feature type="compositionally biased region" description="Acidic residues" evidence="2">
    <location>
        <begin position="245"/>
        <end position="255"/>
    </location>
</feature>